<evidence type="ECO:0000313" key="2">
    <source>
        <dbReference type="EMBL" id="MPD00630.1"/>
    </source>
</evidence>
<sequence>MEGREKEKRKSEGIPGGLVGGSE</sequence>
<protein>
    <submittedName>
        <fullName evidence="2">Uncharacterized protein</fullName>
    </submittedName>
</protein>
<proteinExistence type="predicted"/>
<dbReference type="AlphaFoldDB" id="A0A5B7K109"/>
<name>A0A5B7K109_PORTR</name>
<feature type="compositionally biased region" description="Gly residues" evidence="1">
    <location>
        <begin position="14"/>
        <end position="23"/>
    </location>
</feature>
<comment type="caution">
    <text evidence="2">The sequence shown here is derived from an EMBL/GenBank/DDBJ whole genome shotgun (WGS) entry which is preliminary data.</text>
</comment>
<evidence type="ECO:0000256" key="1">
    <source>
        <dbReference type="SAM" id="MobiDB-lite"/>
    </source>
</evidence>
<evidence type="ECO:0000313" key="3">
    <source>
        <dbReference type="Proteomes" id="UP000324222"/>
    </source>
</evidence>
<dbReference type="Proteomes" id="UP000324222">
    <property type="component" value="Unassembled WGS sequence"/>
</dbReference>
<dbReference type="EMBL" id="VSRR010123719">
    <property type="protein sequence ID" value="MPD00630.1"/>
    <property type="molecule type" value="Genomic_DNA"/>
</dbReference>
<keyword evidence="3" id="KW-1185">Reference proteome</keyword>
<gene>
    <name evidence="2" type="ORF">E2C01_096115</name>
</gene>
<feature type="region of interest" description="Disordered" evidence="1">
    <location>
        <begin position="1"/>
        <end position="23"/>
    </location>
</feature>
<organism evidence="2 3">
    <name type="scientific">Portunus trituberculatus</name>
    <name type="common">Swimming crab</name>
    <name type="synonym">Neptunus trituberculatus</name>
    <dbReference type="NCBI Taxonomy" id="210409"/>
    <lineage>
        <taxon>Eukaryota</taxon>
        <taxon>Metazoa</taxon>
        <taxon>Ecdysozoa</taxon>
        <taxon>Arthropoda</taxon>
        <taxon>Crustacea</taxon>
        <taxon>Multicrustacea</taxon>
        <taxon>Malacostraca</taxon>
        <taxon>Eumalacostraca</taxon>
        <taxon>Eucarida</taxon>
        <taxon>Decapoda</taxon>
        <taxon>Pleocyemata</taxon>
        <taxon>Brachyura</taxon>
        <taxon>Eubrachyura</taxon>
        <taxon>Portunoidea</taxon>
        <taxon>Portunidae</taxon>
        <taxon>Portuninae</taxon>
        <taxon>Portunus</taxon>
    </lineage>
</organism>
<accession>A0A5B7K109</accession>
<reference evidence="2 3" key="1">
    <citation type="submission" date="2019-05" db="EMBL/GenBank/DDBJ databases">
        <title>Another draft genome of Portunus trituberculatus and its Hox gene families provides insights of decapod evolution.</title>
        <authorList>
            <person name="Jeong J.-H."/>
            <person name="Song I."/>
            <person name="Kim S."/>
            <person name="Choi T."/>
            <person name="Kim D."/>
            <person name="Ryu S."/>
            <person name="Kim W."/>
        </authorList>
    </citation>
    <scope>NUCLEOTIDE SEQUENCE [LARGE SCALE GENOMIC DNA]</scope>
    <source>
        <tissue evidence="2">Muscle</tissue>
    </source>
</reference>
<feature type="compositionally biased region" description="Basic and acidic residues" evidence="1">
    <location>
        <begin position="1"/>
        <end position="12"/>
    </location>
</feature>